<gene>
    <name evidence="3" type="ORF">IQ215_07460</name>
</gene>
<dbReference type="GO" id="GO:0008168">
    <property type="term" value="F:methyltransferase activity"/>
    <property type="evidence" value="ECO:0007669"/>
    <property type="project" value="UniProtKB-KW"/>
</dbReference>
<accession>A0ABR9V4P9</accession>
<sequence length="272" mass="31314">MMENLFIFLTVISPKIKRRLWRSWYDFLAKSYQKEDWEFMNYGFADIDHQLKPINLSLEEAQNKYFIQLYQKVASITNLQHKKVLEIGSGRGGGSFFIAKYLSPMQIIGIDIAQENIALSKQLYKLPNLSYQEGDSENLPFLDNSFDVILNVESSHCYGSMDKFLAEVHRVLKPDGLFSWADLRPVNDLEKLENSLNKSGLVLVEKQDITTNVIKALELIDQLKKEKINNNVPKILRHTFSEFAGVKNSKIYNGFVNGSLVYLTAFLQKKDS</sequence>
<dbReference type="Pfam" id="PF08241">
    <property type="entry name" value="Methyltransf_11"/>
    <property type="match status" value="1"/>
</dbReference>
<dbReference type="RefSeq" id="WP_193800691.1">
    <property type="nucleotide sequence ID" value="NZ_JADEWC010000013.1"/>
</dbReference>
<reference evidence="3 4" key="1">
    <citation type="submission" date="2020-10" db="EMBL/GenBank/DDBJ databases">
        <authorList>
            <person name="Castelo-Branco R."/>
            <person name="Eusebio N."/>
            <person name="Adriana R."/>
            <person name="Vieira A."/>
            <person name="Brugerolle De Fraissinette N."/>
            <person name="Rezende De Castro R."/>
            <person name="Schneider M.P."/>
            <person name="Vasconcelos V."/>
            <person name="Leao P.N."/>
        </authorList>
    </citation>
    <scope>NUCLEOTIDE SEQUENCE [LARGE SCALE GENOMIC DNA]</scope>
    <source>
        <strain evidence="3 4">LEGE 03274</strain>
    </source>
</reference>
<dbReference type="PANTHER" id="PTHR44068">
    <property type="entry name" value="ZGC:194242"/>
    <property type="match status" value="1"/>
</dbReference>
<evidence type="ECO:0000313" key="3">
    <source>
        <dbReference type="EMBL" id="MBE9222534.1"/>
    </source>
</evidence>
<dbReference type="InterPro" id="IPR050447">
    <property type="entry name" value="Erg6_SMT_methyltransf"/>
</dbReference>
<evidence type="ECO:0000259" key="2">
    <source>
        <dbReference type="Pfam" id="PF08241"/>
    </source>
</evidence>
<dbReference type="InterPro" id="IPR029063">
    <property type="entry name" value="SAM-dependent_MTases_sf"/>
</dbReference>
<dbReference type="SUPFAM" id="SSF53335">
    <property type="entry name" value="S-adenosyl-L-methionine-dependent methyltransferases"/>
    <property type="match status" value="1"/>
</dbReference>
<keyword evidence="1" id="KW-0808">Transferase</keyword>
<keyword evidence="3" id="KW-0489">Methyltransferase</keyword>
<keyword evidence="4" id="KW-1185">Reference proteome</keyword>
<dbReference type="InterPro" id="IPR013216">
    <property type="entry name" value="Methyltransf_11"/>
</dbReference>
<evidence type="ECO:0000256" key="1">
    <source>
        <dbReference type="ARBA" id="ARBA00022679"/>
    </source>
</evidence>
<dbReference type="CDD" id="cd02440">
    <property type="entry name" value="AdoMet_MTases"/>
    <property type="match status" value="1"/>
</dbReference>
<dbReference type="GO" id="GO:0032259">
    <property type="term" value="P:methylation"/>
    <property type="evidence" value="ECO:0007669"/>
    <property type="project" value="UniProtKB-KW"/>
</dbReference>
<feature type="domain" description="Methyltransferase type 11" evidence="2">
    <location>
        <begin position="85"/>
        <end position="178"/>
    </location>
</feature>
<dbReference type="Proteomes" id="UP000654604">
    <property type="component" value="Unassembled WGS sequence"/>
</dbReference>
<dbReference type="EMBL" id="JADEWC010000013">
    <property type="protein sequence ID" value="MBE9222534.1"/>
    <property type="molecule type" value="Genomic_DNA"/>
</dbReference>
<comment type="caution">
    <text evidence="3">The sequence shown here is derived from an EMBL/GenBank/DDBJ whole genome shotgun (WGS) entry which is preliminary data.</text>
</comment>
<organism evidence="3 4">
    <name type="scientific">Cyanobacterium stanieri LEGE 03274</name>
    <dbReference type="NCBI Taxonomy" id="1828756"/>
    <lineage>
        <taxon>Bacteria</taxon>
        <taxon>Bacillati</taxon>
        <taxon>Cyanobacteriota</taxon>
        <taxon>Cyanophyceae</taxon>
        <taxon>Oscillatoriophycideae</taxon>
        <taxon>Chroococcales</taxon>
        <taxon>Geminocystaceae</taxon>
        <taxon>Cyanobacterium</taxon>
    </lineage>
</organism>
<dbReference type="Gene3D" id="3.40.50.150">
    <property type="entry name" value="Vaccinia Virus protein VP39"/>
    <property type="match status" value="1"/>
</dbReference>
<evidence type="ECO:0000313" key="4">
    <source>
        <dbReference type="Proteomes" id="UP000654604"/>
    </source>
</evidence>
<proteinExistence type="predicted"/>
<dbReference type="PANTHER" id="PTHR44068:SF11">
    <property type="entry name" value="GERANYL DIPHOSPHATE 2-C-METHYLTRANSFERASE"/>
    <property type="match status" value="1"/>
</dbReference>
<name>A0ABR9V4P9_9CHRO</name>
<protein>
    <submittedName>
        <fullName evidence="3">Methyltransferase domain-containing protein</fullName>
    </submittedName>
</protein>